<organism evidence="1 2">
    <name type="scientific">Peronospora matthiolae</name>
    <dbReference type="NCBI Taxonomy" id="2874970"/>
    <lineage>
        <taxon>Eukaryota</taxon>
        <taxon>Sar</taxon>
        <taxon>Stramenopiles</taxon>
        <taxon>Oomycota</taxon>
        <taxon>Peronosporomycetes</taxon>
        <taxon>Peronosporales</taxon>
        <taxon>Peronosporaceae</taxon>
        <taxon>Peronospora</taxon>
    </lineage>
</organism>
<dbReference type="Proteomes" id="UP001162060">
    <property type="component" value="Unassembled WGS sequence"/>
</dbReference>
<evidence type="ECO:0000313" key="1">
    <source>
        <dbReference type="EMBL" id="CAK7922712.1"/>
    </source>
</evidence>
<dbReference type="EMBL" id="CAKLBY020000066">
    <property type="protein sequence ID" value="CAK7922712.1"/>
    <property type="molecule type" value="Genomic_DNA"/>
</dbReference>
<name>A0AAV1TLP3_9STRA</name>
<protein>
    <submittedName>
        <fullName evidence="1">Uncharacterized protein</fullName>
    </submittedName>
</protein>
<evidence type="ECO:0000313" key="2">
    <source>
        <dbReference type="Proteomes" id="UP001162060"/>
    </source>
</evidence>
<comment type="caution">
    <text evidence="1">The sequence shown here is derived from an EMBL/GenBank/DDBJ whole genome shotgun (WGS) entry which is preliminary data.</text>
</comment>
<dbReference type="AlphaFoldDB" id="A0AAV1TLP3"/>
<reference evidence="1" key="1">
    <citation type="submission" date="2024-01" db="EMBL/GenBank/DDBJ databases">
        <authorList>
            <person name="Webb A."/>
        </authorList>
    </citation>
    <scope>NUCLEOTIDE SEQUENCE</scope>
    <source>
        <strain evidence="1">Pm1</strain>
    </source>
</reference>
<gene>
    <name evidence="1" type="ORF">PM001_LOCUS7883</name>
</gene>
<proteinExistence type="predicted"/>
<sequence>MEHPTTQTAAVRARPSAPSDVCFQISQIASFQKELK</sequence>
<accession>A0AAV1TLP3</accession>